<dbReference type="OrthoDB" id="5115613at2"/>
<dbReference type="Proteomes" id="UP000216311">
    <property type="component" value="Unassembled WGS sequence"/>
</dbReference>
<reference evidence="1 2" key="1">
    <citation type="submission" date="2017-07" db="EMBL/GenBank/DDBJ databases">
        <title>Draft whole genome sequences of clinical Proprionibacteriaceae strains.</title>
        <authorList>
            <person name="Bernier A.-M."/>
            <person name="Bernard K."/>
            <person name="Domingo M.-C."/>
        </authorList>
    </citation>
    <scope>NUCLEOTIDE SEQUENCE [LARGE SCALE GENOMIC DNA]</scope>
    <source>
        <strain evidence="1 2">NML 130396</strain>
    </source>
</reference>
<organism evidence="1 2">
    <name type="scientific">Enemella dayhoffiae</name>
    <dbReference type="NCBI Taxonomy" id="2016507"/>
    <lineage>
        <taxon>Bacteria</taxon>
        <taxon>Bacillati</taxon>
        <taxon>Actinomycetota</taxon>
        <taxon>Actinomycetes</taxon>
        <taxon>Propionibacteriales</taxon>
        <taxon>Propionibacteriaceae</taxon>
        <taxon>Enemella</taxon>
    </lineage>
</organism>
<gene>
    <name evidence="1" type="ORF">CGZ93_05555</name>
</gene>
<proteinExistence type="predicted"/>
<dbReference type="EMBL" id="NMVQ01000006">
    <property type="protein sequence ID" value="OYO23969.1"/>
    <property type="molecule type" value="Genomic_DNA"/>
</dbReference>
<evidence type="ECO:0000313" key="2">
    <source>
        <dbReference type="Proteomes" id="UP000216311"/>
    </source>
</evidence>
<sequence length="80" mass="9004">MSEGDAKVWGTVADVPDRDLHQRFAGDLFERTGFDLRGELFDHFSRAELTGASSVEVVDDHLDVTVWRSGEAAERVIQKR</sequence>
<name>A0A255H8P5_9ACTN</name>
<dbReference type="RefSeq" id="WP_094363151.1">
    <property type="nucleotide sequence ID" value="NZ_NMVQ01000006.1"/>
</dbReference>
<dbReference type="AlphaFoldDB" id="A0A255H8P5"/>
<accession>A0A255H8P5</accession>
<evidence type="ECO:0000313" key="1">
    <source>
        <dbReference type="EMBL" id="OYO23969.1"/>
    </source>
</evidence>
<protein>
    <submittedName>
        <fullName evidence="1">Uncharacterized protein</fullName>
    </submittedName>
</protein>
<comment type="caution">
    <text evidence="1">The sequence shown here is derived from an EMBL/GenBank/DDBJ whole genome shotgun (WGS) entry which is preliminary data.</text>
</comment>
<keyword evidence="2" id="KW-1185">Reference proteome</keyword>